<comment type="caution">
    <text evidence="2">The sequence shown here is derived from an EMBL/GenBank/DDBJ whole genome shotgun (WGS) entry which is preliminary data.</text>
</comment>
<organism evidence="2 3">
    <name type="scientific">Lentinula detonsa</name>
    <dbReference type="NCBI Taxonomy" id="2804962"/>
    <lineage>
        <taxon>Eukaryota</taxon>
        <taxon>Fungi</taxon>
        <taxon>Dikarya</taxon>
        <taxon>Basidiomycota</taxon>
        <taxon>Agaricomycotina</taxon>
        <taxon>Agaricomycetes</taxon>
        <taxon>Agaricomycetidae</taxon>
        <taxon>Agaricales</taxon>
        <taxon>Marasmiineae</taxon>
        <taxon>Omphalotaceae</taxon>
        <taxon>Lentinula</taxon>
    </lineage>
</organism>
<keyword evidence="3" id="KW-1185">Reference proteome</keyword>
<keyword evidence="1" id="KW-0472">Membrane</keyword>
<dbReference type="EMBL" id="JANVFU010000011">
    <property type="protein sequence ID" value="KAJ3742210.1"/>
    <property type="molecule type" value="Genomic_DNA"/>
</dbReference>
<reference evidence="2 3" key="1">
    <citation type="journal article" date="2023" name="Proc. Natl. Acad. Sci. U.S.A.">
        <title>A global phylogenomic analysis of the shiitake genus Lentinula.</title>
        <authorList>
            <person name="Sierra-Patev S."/>
            <person name="Min B."/>
            <person name="Naranjo-Ortiz M."/>
            <person name="Looney B."/>
            <person name="Konkel Z."/>
            <person name="Slot J.C."/>
            <person name="Sakamoto Y."/>
            <person name="Steenwyk J.L."/>
            <person name="Rokas A."/>
            <person name="Carro J."/>
            <person name="Camarero S."/>
            <person name="Ferreira P."/>
            <person name="Molpeceres G."/>
            <person name="Ruiz-Duenas F.J."/>
            <person name="Serrano A."/>
            <person name="Henrissat B."/>
            <person name="Drula E."/>
            <person name="Hughes K.W."/>
            <person name="Mata J.L."/>
            <person name="Ishikawa N.K."/>
            <person name="Vargas-Isla R."/>
            <person name="Ushijima S."/>
            <person name="Smith C.A."/>
            <person name="Donoghue J."/>
            <person name="Ahrendt S."/>
            <person name="Andreopoulos W."/>
            <person name="He G."/>
            <person name="LaButti K."/>
            <person name="Lipzen A."/>
            <person name="Ng V."/>
            <person name="Riley R."/>
            <person name="Sandor L."/>
            <person name="Barry K."/>
            <person name="Martinez A.T."/>
            <person name="Xiao Y."/>
            <person name="Gibbons J.G."/>
            <person name="Terashima K."/>
            <person name="Grigoriev I.V."/>
            <person name="Hibbett D."/>
        </authorList>
    </citation>
    <scope>NUCLEOTIDE SEQUENCE [LARGE SCALE GENOMIC DNA]</scope>
    <source>
        <strain evidence="2 3">TFB7810</strain>
    </source>
</reference>
<evidence type="ECO:0000313" key="2">
    <source>
        <dbReference type="EMBL" id="KAJ3742210.1"/>
    </source>
</evidence>
<dbReference type="AlphaFoldDB" id="A0A9W8NWE9"/>
<feature type="transmembrane region" description="Helical" evidence="1">
    <location>
        <begin position="81"/>
        <end position="103"/>
    </location>
</feature>
<accession>A0A9W8NWE9</accession>
<keyword evidence="1" id="KW-1133">Transmembrane helix</keyword>
<feature type="transmembrane region" description="Helical" evidence="1">
    <location>
        <begin position="39"/>
        <end position="61"/>
    </location>
</feature>
<protein>
    <submittedName>
        <fullName evidence="2">Uncharacterized protein</fullName>
    </submittedName>
</protein>
<evidence type="ECO:0000313" key="3">
    <source>
        <dbReference type="Proteomes" id="UP001142393"/>
    </source>
</evidence>
<gene>
    <name evidence="2" type="ORF">DFH05DRAFT_293627</name>
</gene>
<name>A0A9W8NWE9_9AGAR</name>
<evidence type="ECO:0000256" key="1">
    <source>
        <dbReference type="SAM" id="Phobius"/>
    </source>
</evidence>
<proteinExistence type="predicted"/>
<sequence length="107" mass="12434">MYYRSSKLFHFCYYLCCLDMYDTSIWRLVHNSSKISPNLAALFFAFCFSVPSCANFCPDTFVTELPSMTIVPLFPIDEQFFSYISLFASLTFFNHYAISSLLAPCHR</sequence>
<dbReference type="Proteomes" id="UP001142393">
    <property type="component" value="Unassembled WGS sequence"/>
</dbReference>
<keyword evidence="1" id="KW-0812">Transmembrane</keyword>